<dbReference type="Gene3D" id="3.40.50.1000">
    <property type="entry name" value="HAD superfamily/HAD-like"/>
    <property type="match status" value="1"/>
</dbReference>
<proteinExistence type="inferred from homology"/>
<keyword evidence="6" id="KW-0413">Isomerase</keyword>
<dbReference type="SUPFAM" id="SSF56784">
    <property type="entry name" value="HAD-like"/>
    <property type="match status" value="1"/>
</dbReference>
<keyword evidence="7" id="KW-1185">Reference proteome</keyword>
<dbReference type="PANTHER" id="PTHR46193:SF18">
    <property type="entry name" value="HEXITOL PHOSPHATASE B"/>
    <property type="match status" value="1"/>
</dbReference>
<dbReference type="Proteomes" id="UP001230253">
    <property type="component" value="Unassembled WGS sequence"/>
</dbReference>
<evidence type="ECO:0000256" key="1">
    <source>
        <dbReference type="ARBA" id="ARBA00001946"/>
    </source>
</evidence>
<dbReference type="PANTHER" id="PTHR46193">
    <property type="entry name" value="6-PHOSPHOGLUCONATE PHOSPHATASE"/>
    <property type="match status" value="1"/>
</dbReference>
<keyword evidence="4" id="KW-0460">Magnesium</keyword>
<dbReference type="InterPro" id="IPR051600">
    <property type="entry name" value="Beta-PGM-like"/>
</dbReference>
<comment type="cofactor">
    <cofactor evidence="1">
        <name>Mg(2+)</name>
        <dbReference type="ChEBI" id="CHEBI:18420"/>
    </cofactor>
</comment>
<accession>A0ABU0CA70</accession>
<dbReference type="EC" id="5.4.2.6" evidence="6"/>
<comment type="caution">
    <text evidence="6">The sequence shown here is derived from an EMBL/GenBank/DDBJ whole genome shotgun (WGS) entry which is preliminary data.</text>
</comment>
<comment type="similarity">
    <text evidence="2">Belongs to the HAD-like hydrolase superfamily. CbbY/CbbZ/Gph/YieH family.</text>
</comment>
<protein>
    <submittedName>
        <fullName evidence="6">Beta-phosphoglucomutase</fullName>
        <ecNumber evidence="6">5.4.2.6</ecNumber>
    </submittedName>
</protein>
<keyword evidence="5" id="KW-0119">Carbohydrate metabolism</keyword>
<dbReference type="GO" id="GO:0008801">
    <property type="term" value="F:beta-phosphoglucomutase activity"/>
    <property type="evidence" value="ECO:0007669"/>
    <property type="project" value="UniProtKB-EC"/>
</dbReference>
<dbReference type="CDD" id="cd07505">
    <property type="entry name" value="HAD_BPGM-like"/>
    <property type="match status" value="1"/>
</dbReference>
<evidence type="ECO:0000256" key="4">
    <source>
        <dbReference type="ARBA" id="ARBA00022842"/>
    </source>
</evidence>
<evidence type="ECO:0000313" key="7">
    <source>
        <dbReference type="Proteomes" id="UP001230253"/>
    </source>
</evidence>
<dbReference type="InterPro" id="IPR023214">
    <property type="entry name" value="HAD_sf"/>
</dbReference>
<dbReference type="InterPro" id="IPR041492">
    <property type="entry name" value="HAD_2"/>
</dbReference>
<dbReference type="NCBIfam" id="TIGR01509">
    <property type="entry name" value="HAD-SF-IA-v3"/>
    <property type="match status" value="1"/>
</dbReference>
<evidence type="ECO:0000313" key="6">
    <source>
        <dbReference type="EMBL" id="MDQ0326525.1"/>
    </source>
</evidence>
<evidence type="ECO:0000256" key="2">
    <source>
        <dbReference type="ARBA" id="ARBA00006171"/>
    </source>
</evidence>
<organism evidence="6 7">
    <name type="scientific">Rhodopseudomonas julia</name>
    <dbReference type="NCBI Taxonomy" id="200617"/>
    <lineage>
        <taxon>Bacteria</taxon>
        <taxon>Pseudomonadati</taxon>
        <taxon>Pseudomonadota</taxon>
        <taxon>Alphaproteobacteria</taxon>
        <taxon>Hyphomicrobiales</taxon>
        <taxon>Nitrobacteraceae</taxon>
        <taxon>Rhodopseudomonas</taxon>
    </lineage>
</organism>
<sequence length="208" mass="22709">MMDSDPYHYEAFQRTCAKYGAKIDEEIFRTRISGHTNDEICAELFPHIDTSRHAEIADEKEALFRELLKQGAQPIAGLPELLSWAGAKNWGLALVTNAPIANQQAILAGVGLSDAFDILISADELPRGKPDPLPYQTAMERLGVDARHAVAFEDAIPGLTAAVRAGVPTIGLRTSLPEETLLQAGAALAIRDYHDPRLRPFLLSRIEG</sequence>
<dbReference type="InterPro" id="IPR023198">
    <property type="entry name" value="PGP-like_dom2"/>
</dbReference>
<dbReference type="Gene3D" id="1.10.150.240">
    <property type="entry name" value="Putative phosphatase, domain 2"/>
    <property type="match status" value="1"/>
</dbReference>
<evidence type="ECO:0000256" key="5">
    <source>
        <dbReference type="ARBA" id="ARBA00023277"/>
    </source>
</evidence>
<dbReference type="Pfam" id="PF13419">
    <property type="entry name" value="HAD_2"/>
    <property type="match status" value="1"/>
</dbReference>
<dbReference type="EMBL" id="JAUSUK010000002">
    <property type="protein sequence ID" value="MDQ0326525.1"/>
    <property type="molecule type" value="Genomic_DNA"/>
</dbReference>
<dbReference type="InterPro" id="IPR006439">
    <property type="entry name" value="HAD-SF_hydro_IA"/>
</dbReference>
<evidence type="ECO:0000256" key="3">
    <source>
        <dbReference type="ARBA" id="ARBA00022723"/>
    </source>
</evidence>
<reference evidence="6 7" key="1">
    <citation type="submission" date="2023-07" db="EMBL/GenBank/DDBJ databases">
        <title>Genomic Encyclopedia of Type Strains, Phase IV (KMG-IV): sequencing the most valuable type-strain genomes for metagenomic binning, comparative biology and taxonomic classification.</title>
        <authorList>
            <person name="Goeker M."/>
        </authorList>
    </citation>
    <scope>NUCLEOTIDE SEQUENCE [LARGE SCALE GENOMIC DNA]</scope>
    <source>
        <strain evidence="6 7">DSM 11549</strain>
    </source>
</reference>
<keyword evidence="3" id="KW-0479">Metal-binding</keyword>
<gene>
    <name evidence="6" type="ORF">J2R99_002394</name>
</gene>
<name>A0ABU0CA70_9BRAD</name>
<dbReference type="InterPro" id="IPR036412">
    <property type="entry name" value="HAD-like_sf"/>
</dbReference>